<organism evidence="1 2">
    <name type="scientific">Candida boidinii</name>
    <name type="common">Yeast</name>
    <dbReference type="NCBI Taxonomy" id="5477"/>
    <lineage>
        <taxon>Eukaryota</taxon>
        <taxon>Fungi</taxon>
        <taxon>Dikarya</taxon>
        <taxon>Ascomycota</taxon>
        <taxon>Saccharomycotina</taxon>
        <taxon>Pichiomycetes</taxon>
        <taxon>Pichiales</taxon>
        <taxon>Pichiaceae</taxon>
        <taxon>Ogataea</taxon>
        <taxon>Ogataea/Candida clade</taxon>
    </lineage>
</organism>
<reference evidence="1" key="1">
    <citation type="submission" date="2023-04" db="EMBL/GenBank/DDBJ databases">
        <title>Candida boidinii NBRC 1967.</title>
        <authorList>
            <person name="Ichikawa N."/>
            <person name="Sato H."/>
            <person name="Tonouchi N."/>
        </authorList>
    </citation>
    <scope>NUCLEOTIDE SEQUENCE</scope>
    <source>
        <strain evidence="1">NBRC 1967</strain>
    </source>
</reference>
<gene>
    <name evidence="1" type="ORF">Cboi01_000487500</name>
</gene>
<dbReference type="Proteomes" id="UP001165101">
    <property type="component" value="Unassembled WGS sequence"/>
</dbReference>
<protein>
    <submittedName>
        <fullName evidence="1">Unnamed protein product</fullName>
    </submittedName>
</protein>
<name>A0ACB5U020_CANBO</name>
<accession>A0ACB5U020</accession>
<sequence length="511" mass="59142">MGDDKAKKGILTSTFLYIFSLGLNNIPPQFWSILWFSLDIILFWFKKIVVFINQRRNTALNEFKDDLKQSNNYSDWFDIGSQIDKITGNDLWRINIISRKFDYRLINERVDELRQAREDNDYLKLISLLRSGLIRNYGGITNKDLYNRSYSGTKFLIEEYIEEVLLCLNFINNFKPNKNDNKFSISNFNQSKLDFFHDAKQTFGSTVLILQGGSLFGLCHLGVIKALLEKNLLPRVISGTAIGAVVAGLICSLDDYDTDDELLINLTNITNFIESFEKKYTDVKNISVKYGDVLENVIKRGYSQDISIFMNFTKFKIGSLTFEEAYLKTGKILNILINPTDNNVPKLLNYVTTPNVLIVSAVYCSIGNELFRNEDICLLVKNQYNEIVEFETSLDCEFLPPQTEYNIKWKNLQLSNFHLGNLTKKDFEEEEAEEEEEEEVDEENDDYNDDDNDDVVKIDAKKDTSSEIKSTKITQRNKTEKTSKNIKEKTSTKKKAPRQGHHIEYRKMIGQ</sequence>
<dbReference type="EMBL" id="BSXV01003378">
    <property type="protein sequence ID" value="GME98214.1"/>
    <property type="molecule type" value="Genomic_DNA"/>
</dbReference>
<evidence type="ECO:0000313" key="2">
    <source>
        <dbReference type="Proteomes" id="UP001165101"/>
    </source>
</evidence>
<keyword evidence="2" id="KW-1185">Reference proteome</keyword>
<comment type="caution">
    <text evidence="1">The sequence shown here is derived from an EMBL/GenBank/DDBJ whole genome shotgun (WGS) entry which is preliminary data.</text>
</comment>
<proteinExistence type="predicted"/>
<evidence type="ECO:0000313" key="1">
    <source>
        <dbReference type="EMBL" id="GME98214.1"/>
    </source>
</evidence>